<dbReference type="EMBL" id="HADW01019932">
    <property type="protein sequence ID" value="SBP21332.1"/>
    <property type="molecule type" value="Transcribed_RNA"/>
</dbReference>
<gene>
    <name evidence="2" type="primary">Nfu_g_1_005602</name>
</gene>
<dbReference type="AlphaFoldDB" id="A0A1A7XT87"/>
<protein>
    <submittedName>
        <fullName evidence="2">Uncharacterized protein</fullName>
    </submittedName>
</protein>
<name>A0A1A7XT87_9TELE</name>
<organism evidence="2">
    <name type="scientific">Iconisemion striatum</name>
    <dbReference type="NCBI Taxonomy" id="60296"/>
    <lineage>
        <taxon>Eukaryota</taxon>
        <taxon>Metazoa</taxon>
        <taxon>Chordata</taxon>
        <taxon>Craniata</taxon>
        <taxon>Vertebrata</taxon>
        <taxon>Euteleostomi</taxon>
        <taxon>Actinopterygii</taxon>
        <taxon>Neopterygii</taxon>
        <taxon>Teleostei</taxon>
        <taxon>Neoteleostei</taxon>
        <taxon>Acanthomorphata</taxon>
        <taxon>Ovalentaria</taxon>
        <taxon>Atherinomorphae</taxon>
        <taxon>Cyprinodontiformes</taxon>
        <taxon>Nothobranchiidae</taxon>
        <taxon>Iconisemion</taxon>
    </lineage>
</organism>
<feature type="non-terminal residue" evidence="2">
    <location>
        <position position="66"/>
    </location>
</feature>
<feature type="region of interest" description="Disordered" evidence="1">
    <location>
        <begin position="1"/>
        <end position="24"/>
    </location>
</feature>
<reference evidence="2" key="1">
    <citation type="submission" date="2016-05" db="EMBL/GenBank/DDBJ databases">
        <authorList>
            <person name="Lavstsen T."/>
            <person name="Jespersen J.S."/>
        </authorList>
    </citation>
    <scope>NUCLEOTIDE SEQUENCE</scope>
    <source>
        <tissue evidence="2">Brain</tissue>
    </source>
</reference>
<evidence type="ECO:0000313" key="2">
    <source>
        <dbReference type="EMBL" id="SBP21332.1"/>
    </source>
</evidence>
<accession>A0A1A7XT87</accession>
<proteinExistence type="predicted"/>
<reference evidence="2" key="2">
    <citation type="submission" date="2016-06" db="EMBL/GenBank/DDBJ databases">
        <title>The genome of a short-lived fish provides insights into sex chromosome evolution and the genetic control of aging.</title>
        <authorList>
            <person name="Reichwald K."/>
            <person name="Felder M."/>
            <person name="Petzold A."/>
            <person name="Koch P."/>
            <person name="Groth M."/>
            <person name="Platzer M."/>
        </authorList>
    </citation>
    <scope>NUCLEOTIDE SEQUENCE</scope>
    <source>
        <tissue evidence="2">Brain</tissue>
    </source>
</reference>
<evidence type="ECO:0000256" key="1">
    <source>
        <dbReference type="SAM" id="MobiDB-lite"/>
    </source>
</evidence>
<sequence>MDQRSDRDEETWTQDHKQGRGVDPLNRAWDCVIGEESINGEGSDVANRDVALRKIAAGDRNVSNRK</sequence>